<gene>
    <name evidence="1" type="ORF">C4544_04195</name>
</gene>
<dbReference type="EMBL" id="QZJW01000036">
    <property type="protein sequence ID" value="RJO60941.1"/>
    <property type="molecule type" value="Genomic_DNA"/>
</dbReference>
<accession>A0A419DCR7</accession>
<dbReference type="Proteomes" id="UP000285655">
    <property type="component" value="Unassembled WGS sequence"/>
</dbReference>
<comment type="caution">
    <text evidence="1">The sequence shown here is derived from an EMBL/GenBank/DDBJ whole genome shotgun (WGS) entry which is preliminary data.</text>
</comment>
<reference evidence="1 2" key="1">
    <citation type="journal article" date="2017" name="ISME J.">
        <title>Energy and carbon metabolisms in a deep terrestrial subsurface fluid microbial community.</title>
        <authorList>
            <person name="Momper L."/>
            <person name="Jungbluth S.P."/>
            <person name="Lee M.D."/>
            <person name="Amend J.P."/>
        </authorList>
    </citation>
    <scope>NUCLEOTIDE SEQUENCE [LARGE SCALE GENOMIC DNA]</scope>
    <source>
        <strain evidence="1">SURF_29</strain>
    </source>
</reference>
<sequence length="69" mass="8077">MENTKQRRTFKDIGGICRFCGISYEPATKDERGNLCFNICPECREERYGEPRPSFKQRVWAFITKPISA</sequence>
<proteinExistence type="predicted"/>
<evidence type="ECO:0000313" key="2">
    <source>
        <dbReference type="Proteomes" id="UP000285655"/>
    </source>
</evidence>
<organism evidence="1 2">
    <name type="scientific">candidate division WS5 bacterium</name>
    <dbReference type="NCBI Taxonomy" id="2093353"/>
    <lineage>
        <taxon>Bacteria</taxon>
        <taxon>candidate division WS5</taxon>
    </lineage>
</organism>
<evidence type="ECO:0000313" key="1">
    <source>
        <dbReference type="EMBL" id="RJO60941.1"/>
    </source>
</evidence>
<dbReference type="AlphaFoldDB" id="A0A419DCR7"/>
<name>A0A419DCR7_9BACT</name>
<protein>
    <submittedName>
        <fullName evidence="1">Uncharacterized protein</fullName>
    </submittedName>
</protein>